<gene>
    <name evidence="2" type="ORF">Phou_050870</name>
</gene>
<evidence type="ECO:0008006" key="4">
    <source>
        <dbReference type="Google" id="ProtNLM"/>
    </source>
</evidence>
<reference evidence="2 3" key="1">
    <citation type="submission" date="2020-03" db="EMBL/GenBank/DDBJ databases">
        <title>Whole genome shotgun sequence of Phytohabitans houttuyneae NBRC 108639.</title>
        <authorList>
            <person name="Komaki H."/>
            <person name="Tamura T."/>
        </authorList>
    </citation>
    <scope>NUCLEOTIDE SEQUENCE [LARGE SCALE GENOMIC DNA]</scope>
    <source>
        <strain evidence="2 3">NBRC 108639</strain>
    </source>
</reference>
<name>A0A6V8KGT3_9ACTN</name>
<keyword evidence="3" id="KW-1185">Reference proteome</keyword>
<dbReference type="RefSeq" id="WP_218579177.1">
    <property type="nucleotide sequence ID" value="NZ_BAABGO010000062.1"/>
</dbReference>
<dbReference type="EMBL" id="BLPF01000002">
    <property type="protein sequence ID" value="GFJ80907.1"/>
    <property type="molecule type" value="Genomic_DNA"/>
</dbReference>
<reference evidence="2 3" key="2">
    <citation type="submission" date="2020-03" db="EMBL/GenBank/DDBJ databases">
        <authorList>
            <person name="Ichikawa N."/>
            <person name="Kimura A."/>
            <person name="Kitahashi Y."/>
            <person name="Uohara A."/>
        </authorList>
    </citation>
    <scope>NUCLEOTIDE SEQUENCE [LARGE SCALE GENOMIC DNA]</scope>
    <source>
        <strain evidence="2 3">NBRC 108639</strain>
    </source>
</reference>
<keyword evidence="1" id="KW-0732">Signal</keyword>
<dbReference type="SUPFAM" id="SSF50939">
    <property type="entry name" value="Sialidases"/>
    <property type="match status" value="1"/>
</dbReference>
<evidence type="ECO:0000313" key="2">
    <source>
        <dbReference type="EMBL" id="GFJ80907.1"/>
    </source>
</evidence>
<dbReference type="InterPro" id="IPR036278">
    <property type="entry name" value="Sialidase_sf"/>
</dbReference>
<dbReference type="Pfam" id="PF15892">
    <property type="entry name" value="BNR_4"/>
    <property type="match status" value="1"/>
</dbReference>
<dbReference type="AlphaFoldDB" id="A0A6V8KGT3"/>
<feature type="chain" id="PRO_5028993576" description="BNR repeat-containing family member" evidence="1">
    <location>
        <begin position="33"/>
        <end position="465"/>
    </location>
</feature>
<sequence length="465" mass="51245">MLQLSGARRARRAITLTAACAATALIMGPAPAAGHTAHAPVGKTWVAPTSFTTVATNVAARSDRRPTNGGVYDRTAGKTFISWAGQYEDNYVQAYDHRTGTWTAPVKVADGGNDTHNYPTLIQADDGHLLAFRGMHNRKLWLARSPAPHSIEGTWTDTQIPEGLGATYPMVFKTADGSIFVFVRETAGDLDKQYPTDFRPMKYVRSTDNGRTWQSSESLTGERWNIAPQTRVDNMNEVYIGQLRHEPAGLGHRERVSIVYTLAGGGPEGHLHDRYHKNIYHAYFYPHDLHFRSATGEDLGVEIDDADQEAHLKVVDTPLQMPNPRSPDYIQLVGSTFGGHAPFVVWMQLDAQAVVHSWTAVHTPLGWQKREVATGLRVRDMERVDPLTWRVYTTSTAPDVTAVSTARLYAGLLWQPEATIAVPRPVQRIEVIQDYRDPARLILSGASSARPADVADGDIYVAGAS</sequence>
<evidence type="ECO:0000313" key="3">
    <source>
        <dbReference type="Proteomes" id="UP000482800"/>
    </source>
</evidence>
<dbReference type="CDD" id="cd15482">
    <property type="entry name" value="Sialidase_non-viral"/>
    <property type="match status" value="1"/>
</dbReference>
<dbReference type="Gene3D" id="2.120.10.10">
    <property type="match status" value="1"/>
</dbReference>
<comment type="caution">
    <text evidence="2">The sequence shown here is derived from an EMBL/GenBank/DDBJ whole genome shotgun (WGS) entry which is preliminary data.</text>
</comment>
<evidence type="ECO:0000256" key="1">
    <source>
        <dbReference type="SAM" id="SignalP"/>
    </source>
</evidence>
<proteinExistence type="predicted"/>
<protein>
    <recommendedName>
        <fullName evidence="4">BNR repeat-containing family member</fullName>
    </recommendedName>
</protein>
<accession>A0A6V8KGT3</accession>
<organism evidence="2 3">
    <name type="scientific">Phytohabitans houttuyneae</name>
    <dbReference type="NCBI Taxonomy" id="1076126"/>
    <lineage>
        <taxon>Bacteria</taxon>
        <taxon>Bacillati</taxon>
        <taxon>Actinomycetota</taxon>
        <taxon>Actinomycetes</taxon>
        <taxon>Micromonosporales</taxon>
        <taxon>Micromonosporaceae</taxon>
    </lineage>
</organism>
<dbReference type="Proteomes" id="UP000482800">
    <property type="component" value="Unassembled WGS sequence"/>
</dbReference>
<feature type="signal peptide" evidence="1">
    <location>
        <begin position="1"/>
        <end position="32"/>
    </location>
</feature>